<organism evidence="1">
    <name type="scientific">uncultured Gemmatimonadota bacterium</name>
    <dbReference type="NCBI Taxonomy" id="203437"/>
    <lineage>
        <taxon>Bacteria</taxon>
        <taxon>Pseudomonadati</taxon>
        <taxon>Gemmatimonadota</taxon>
        <taxon>environmental samples</taxon>
    </lineage>
</organism>
<proteinExistence type="predicted"/>
<reference evidence="1" key="1">
    <citation type="submission" date="2020-02" db="EMBL/GenBank/DDBJ databases">
        <authorList>
            <person name="Meier V. D."/>
        </authorList>
    </citation>
    <scope>NUCLEOTIDE SEQUENCE</scope>
    <source>
        <strain evidence="1">AVDCRST_MAG89</strain>
    </source>
</reference>
<protein>
    <submittedName>
        <fullName evidence="1">Uncharacterized protein</fullName>
    </submittedName>
</protein>
<feature type="non-terminal residue" evidence="1">
    <location>
        <position position="1"/>
    </location>
</feature>
<name>A0A6J4KRQ6_9BACT</name>
<dbReference type="EMBL" id="CADCTV010000229">
    <property type="protein sequence ID" value="CAA9309839.1"/>
    <property type="molecule type" value="Genomic_DNA"/>
</dbReference>
<gene>
    <name evidence="1" type="ORF">AVDCRST_MAG89-1048</name>
</gene>
<sequence length="493" mass="53433">SPQRLKRLMDEAPARDSAGIAARLEALASALRGGANPFLHDPEMRYVLYGINGFGMNWLAAETGIPDLRERILGFLFDDVSTRADGPDTLLDLGQVLRSDIHLTSWLNTEKQRPRHRLVDLLGRMCREKAGTELGEAALRETVRTVVSDSSMVTLDVRGQCLDCLVECLAELPALDIEPHLEVVEEAVTRFRPCHERALALQVMDTHDTIDPHTELPDRPFLEVLGRAASVKAQERAFVFGARLADAVLAIRPSGRARSIASLAGEGRAALAAVRTGVLSSADFEAFIQARLPSRASELADYVVNRHQVLVDGLTIQELCRWLIAAPENASSDRAARRTITAFFRQVLGLGQAANAGLEARPFFIDHGYGPDGIQLDWPSYVFLPAGTIWGKGAGVDLSCGVAIGGGVDLAARRGRDAAYMGGSWSATLYHGHSHVGGREGSQGAESRDRILHFGLTVDDGERLPWGVYVEAEQHVGGGVYPGVRTYPLAPAR</sequence>
<evidence type="ECO:0000313" key="1">
    <source>
        <dbReference type="EMBL" id="CAA9309839.1"/>
    </source>
</evidence>
<dbReference type="AlphaFoldDB" id="A0A6J4KRQ6"/>
<accession>A0A6J4KRQ6</accession>